<protein>
    <submittedName>
        <fullName evidence="1">Uncharacterized protein</fullName>
    </submittedName>
</protein>
<evidence type="ECO:0000313" key="1">
    <source>
        <dbReference type="EMBL" id="UYV80148.1"/>
    </source>
</evidence>
<name>A0ABY6LG56_9ARAC</name>
<reference evidence="1 2" key="1">
    <citation type="submission" date="2022-01" db="EMBL/GenBank/DDBJ databases">
        <title>A chromosomal length assembly of Cordylochernes scorpioides.</title>
        <authorList>
            <person name="Zeh D."/>
            <person name="Zeh J."/>
        </authorList>
    </citation>
    <scope>NUCLEOTIDE SEQUENCE [LARGE SCALE GENOMIC DNA]</scope>
    <source>
        <strain evidence="1">IN4F17</strain>
        <tissue evidence="1">Whole Body</tissue>
    </source>
</reference>
<keyword evidence="2" id="KW-1185">Reference proteome</keyword>
<accession>A0ABY6LG56</accession>
<gene>
    <name evidence="1" type="ORF">LAZ67_18001825</name>
</gene>
<organism evidence="1 2">
    <name type="scientific">Cordylochernes scorpioides</name>
    <dbReference type="NCBI Taxonomy" id="51811"/>
    <lineage>
        <taxon>Eukaryota</taxon>
        <taxon>Metazoa</taxon>
        <taxon>Ecdysozoa</taxon>
        <taxon>Arthropoda</taxon>
        <taxon>Chelicerata</taxon>
        <taxon>Arachnida</taxon>
        <taxon>Pseudoscorpiones</taxon>
        <taxon>Cheliferoidea</taxon>
        <taxon>Chernetidae</taxon>
        <taxon>Cordylochernes</taxon>
    </lineage>
</organism>
<evidence type="ECO:0000313" key="2">
    <source>
        <dbReference type="Proteomes" id="UP001235939"/>
    </source>
</evidence>
<sequence length="86" mass="10248">MGPLLHARNQTAVEALGKSLWFNAKESKVVCFVMSKRDPVNYYLEWQNYYSWMSIFRAGLRKKKSSFTRKMHLLTKVGWQWGNCWI</sequence>
<proteinExistence type="predicted"/>
<dbReference type="EMBL" id="CP092880">
    <property type="protein sequence ID" value="UYV80148.1"/>
    <property type="molecule type" value="Genomic_DNA"/>
</dbReference>
<dbReference type="Proteomes" id="UP001235939">
    <property type="component" value="Chromosome 18"/>
</dbReference>